<comment type="caution">
    <text evidence="1">The sequence shown here is derived from an EMBL/GenBank/DDBJ whole genome shotgun (WGS) entry which is preliminary data.</text>
</comment>
<dbReference type="EMBL" id="JPQZ01000002">
    <property type="protein sequence ID" value="KKO76549.1"/>
    <property type="molecule type" value="Genomic_DNA"/>
</dbReference>
<keyword evidence="2" id="KW-1185">Reference proteome</keyword>
<proteinExistence type="predicted"/>
<dbReference type="AlphaFoldDB" id="A0A0F9ZGZ7"/>
<evidence type="ECO:0000313" key="2">
    <source>
        <dbReference type="Proteomes" id="UP000034350"/>
    </source>
</evidence>
<dbReference type="Proteomes" id="UP000034350">
    <property type="component" value="Unassembled WGS sequence"/>
</dbReference>
<dbReference type="RefSeq" id="XP_024332291.1">
    <property type="nucleotide sequence ID" value="XM_024474525.1"/>
</dbReference>
<sequence>MSFFMGTNLASREKKILLIARTYDCPRLDSLTRYLDHSQNYYKVLFLDNDKVLNRYVKKNFRGQCPLIFVDNIYRGNGVDVIQSIDKTLTFHDWF</sequence>
<evidence type="ECO:0000313" key="1">
    <source>
        <dbReference type="EMBL" id="KKO76549.1"/>
    </source>
</evidence>
<dbReference type="GeneID" id="36319449"/>
<reference evidence="1 2" key="1">
    <citation type="journal article" date="2015" name="Environ. Microbiol.">
        <title>Genome analyses suggest the presence of polyploidy and recent human-driven expansions in eight global populations of the honeybee pathogen Nosema ceranae.</title>
        <authorList>
            <person name="Pelin A."/>
            <person name="Selman M."/>
            <person name="Aris-Brosou S."/>
            <person name="Farinelli L."/>
            <person name="Corradi N."/>
        </authorList>
    </citation>
    <scope>NUCLEOTIDE SEQUENCE [LARGE SCALE GENOMIC DNA]</scope>
    <source>
        <strain evidence="1 2">PA08 1199</strain>
    </source>
</reference>
<accession>A0A0F9ZGZ7</accession>
<dbReference type="VEuPathDB" id="MicrosporidiaDB:AAJ76_200088950"/>
<evidence type="ECO:0008006" key="3">
    <source>
        <dbReference type="Google" id="ProtNLM"/>
    </source>
</evidence>
<name>A0A0F9ZGZ7_9MICR</name>
<organism evidence="1 2">
    <name type="scientific">Vairimorpha ceranae</name>
    <dbReference type="NCBI Taxonomy" id="40302"/>
    <lineage>
        <taxon>Eukaryota</taxon>
        <taxon>Fungi</taxon>
        <taxon>Fungi incertae sedis</taxon>
        <taxon>Microsporidia</taxon>
        <taxon>Nosematidae</taxon>
        <taxon>Vairimorpha</taxon>
    </lineage>
</organism>
<protein>
    <recommendedName>
        <fullName evidence="3">Glutaredoxin domain-containing protein</fullName>
    </recommendedName>
</protein>
<gene>
    <name evidence="1" type="ORF">AAJ76_200088950</name>
</gene>